<gene>
    <name evidence="8" type="ORF">AJ79_09129</name>
</gene>
<dbReference type="PANTHER" id="PTHR43791:SF18">
    <property type="entry name" value="NICOTINIC ACID TRANSPORTER TNA1, PUTATIVE (AFU_ORTHOLOGUE AFUA_3G03820)-RELATED"/>
    <property type="match status" value="1"/>
</dbReference>
<dbReference type="InterPro" id="IPR020846">
    <property type="entry name" value="MFS_dom"/>
</dbReference>
<evidence type="ECO:0000259" key="7">
    <source>
        <dbReference type="PROSITE" id="PS50850"/>
    </source>
</evidence>
<keyword evidence="3 6" id="KW-0812">Transmembrane</keyword>
<feature type="transmembrane region" description="Helical" evidence="6">
    <location>
        <begin position="41"/>
        <end position="62"/>
    </location>
</feature>
<evidence type="ECO:0000256" key="2">
    <source>
        <dbReference type="ARBA" id="ARBA00022448"/>
    </source>
</evidence>
<dbReference type="STRING" id="1447875.A0A2B7WMB4"/>
<comment type="subcellular location">
    <subcellularLocation>
        <location evidence="1">Membrane</location>
        <topology evidence="1">Multi-pass membrane protein</topology>
    </subcellularLocation>
</comment>
<dbReference type="PROSITE" id="PS50850">
    <property type="entry name" value="MFS"/>
    <property type="match status" value="1"/>
</dbReference>
<sequence>MINLLGYSAANAQLLTIPVYACGCIISIINSLLSDRLQMRAAFFIAPIATVMVGLIVGLATPPETLPGVVYFAFFLVSAGIFSAIPTTVSWISNNLAGQWKRAVGMGLQFTVGNLVGGTVGSNIFLSREKPRYTTAWAVLFSFISSAFLSAWALLYLLRKWNARKAVLVEQADREGRDLDSECKDLGDKNPHFRYTL</sequence>
<feature type="domain" description="Major facilitator superfamily (MFS) profile" evidence="7">
    <location>
        <begin position="1"/>
        <end position="197"/>
    </location>
</feature>
<dbReference type="EMBL" id="PDNB01000242">
    <property type="protein sequence ID" value="PGG97670.1"/>
    <property type="molecule type" value="Genomic_DNA"/>
</dbReference>
<proteinExistence type="predicted"/>
<dbReference type="OrthoDB" id="2962993at2759"/>
<evidence type="ECO:0000256" key="1">
    <source>
        <dbReference type="ARBA" id="ARBA00004141"/>
    </source>
</evidence>
<evidence type="ECO:0000256" key="5">
    <source>
        <dbReference type="ARBA" id="ARBA00023136"/>
    </source>
</evidence>
<evidence type="ECO:0000256" key="3">
    <source>
        <dbReference type="ARBA" id="ARBA00022692"/>
    </source>
</evidence>
<dbReference type="AlphaFoldDB" id="A0A2B7WMB4"/>
<dbReference type="SUPFAM" id="SSF103473">
    <property type="entry name" value="MFS general substrate transporter"/>
    <property type="match status" value="1"/>
</dbReference>
<feature type="transmembrane region" description="Helical" evidence="6">
    <location>
        <begin position="104"/>
        <end position="125"/>
    </location>
</feature>
<evidence type="ECO:0000313" key="8">
    <source>
        <dbReference type="EMBL" id="PGG97670.1"/>
    </source>
</evidence>
<keyword evidence="4 6" id="KW-1133">Transmembrane helix</keyword>
<reference evidence="8 9" key="1">
    <citation type="submission" date="2017-10" db="EMBL/GenBank/DDBJ databases">
        <title>Comparative genomics in systemic dimorphic fungi from Ajellomycetaceae.</title>
        <authorList>
            <person name="Munoz J.F."/>
            <person name="Mcewen J.G."/>
            <person name="Clay O.K."/>
            <person name="Cuomo C.A."/>
        </authorList>
    </citation>
    <scope>NUCLEOTIDE SEQUENCE [LARGE SCALE GENOMIC DNA]</scope>
    <source>
        <strain evidence="8 9">UAMH5409</strain>
    </source>
</reference>
<feature type="transmembrane region" description="Helical" evidence="6">
    <location>
        <begin position="12"/>
        <end position="29"/>
    </location>
</feature>
<accession>A0A2B7WMB4</accession>
<feature type="transmembrane region" description="Helical" evidence="6">
    <location>
        <begin position="137"/>
        <end position="158"/>
    </location>
</feature>
<name>A0A2B7WMB4_9EURO</name>
<evidence type="ECO:0000313" key="9">
    <source>
        <dbReference type="Proteomes" id="UP000223968"/>
    </source>
</evidence>
<dbReference type="InterPro" id="IPR036259">
    <property type="entry name" value="MFS_trans_sf"/>
</dbReference>
<dbReference type="Proteomes" id="UP000223968">
    <property type="component" value="Unassembled WGS sequence"/>
</dbReference>
<evidence type="ECO:0000256" key="6">
    <source>
        <dbReference type="SAM" id="Phobius"/>
    </source>
</evidence>
<dbReference type="GO" id="GO:0016020">
    <property type="term" value="C:membrane"/>
    <property type="evidence" value="ECO:0007669"/>
    <property type="project" value="UniProtKB-SubCell"/>
</dbReference>
<evidence type="ECO:0000256" key="4">
    <source>
        <dbReference type="ARBA" id="ARBA00022989"/>
    </source>
</evidence>
<keyword evidence="2" id="KW-0813">Transport</keyword>
<organism evidence="8 9">
    <name type="scientific">Helicocarpus griseus UAMH5409</name>
    <dbReference type="NCBI Taxonomy" id="1447875"/>
    <lineage>
        <taxon>Eukaryota</taxon>
        <taxon>Fungi</taxon>
        <taxon>Dikarya</taxon>
        <taxon>Ascomycota</taxon>
        <taxon>Pezizomycotina</taxon>
        <taxon>Eurotiomycetes</taxon>
        <taxon>Eurotiomycetidae</taxon>
        <taxon>Onygenales</taxon>
        <taxon>Ajellomycetaceae</taxon>
        <taxon>Helicocarpus</taxon>
    </lineage>
</organism>
<keyword evidence="9" id="KW-1185">Reference proteome</keyword>
<feature type="transmembrane region" description="Helical" evidence="6">
    <location>
        <begin position="68"/>
        <end position="92"/>
    </location>
</feature>
<dbReference type="GO" id="GO:0022857">
    <property type="term" value="F:transmembrane transporter activity"/>
    <property type="evidence" value="ECO:0007669"/>
    <property type="project" value="InterPro"/>
</dbReference>
<comment type="caution">
    <text evidence="8">The sequence shown here is derived from an EMBL/GenBank/DDBJ whole genome shotgun (WGS) entry which is preliminary data.</text>
</comment>
<dbReference type="PANTHER" id="PTHR43791">
    <property type="entry name" value="PERMEASE-RELATED"/>
    <property type="match status" value="1"/>
</dbReference>
<protein>
    <recommendedName>
        <fullName evidence="7">Major facilitator superfamily (MFS) profile domain-containing protein</fullName>
    </recommendedName>
</protein>
<keyword evidence="5 6" id="KW-0472">Membrane</keyword>
<dbReference type="Gene3D" id="1.20.1250.20">
    <property type="entry name" value="MFS general substrate transporter like domains"/>
    <property type="match status" value="1"/>
</dbReference>